<proteinExistence type="predicted"/>
<accession>A0A6V7W7R1</accession>
<name>A0A6V7W7R1_MELEN</name>
<dbReference type="AlphaFoldDB" id="A0A6V7W7R1"/>
<protein>
    <submittedName>
        <fullName evidence="1">Uncharacterized protein</fullName>
    </submittedName>
</protein>
<organism evidence="1 2">
    <name type="scientific">Meloidogyne enterolobii</name>
    <name type="common">Root-knot nematode worm</name>
    <name type="synonym">Meloidogyne mayaguensis</name>
    <dbReference type="NCBI Taxonomy" id="390850"/>
    <lineage>
        <taxon>Eukaryota</taxon>
        <taxon>Metazoa</taxon>
        <taxon>Ecdysozoa</taxon>
        <taxon>Nematoda</taxon>
        <taxon>Chromadorea</taxon>
        <taxon>Rhabditida</taxon>
        <taxon>Tylenchina</taxon>
        <taxon>Tylenchomorpha</taxon>
        <taxon>Tylenchoidea</taxon>
        <taxon>Meloidogynidae</taxon>
        <taxon>Meloidogyninae</taxon>
        <taxon>Meloidogyne</taxon>
    </lineage>
</organism>
<dbReference type="Proteomes" id="UP000580250">
    <property type="component" value="Unassembled WGS sequence"/>
</dbReference>
<sequence>MMYLLGFHLECLWIRLQIRNCSLFRKPLDGLLWLCALQGLFCLSNEDVQITLLICLAMKVFKVFVVQTRGVPNNTSSLL</sequence>
<dbReference type="EMBL" id="CAJEWN010000456">
    <property type="protein sequence ID" value="CAD2183089.1"/>
    <property type="molecule type" value="Genomic_DNA"/>
</dbReference>
<evidence type="ECO:0000313" key="2">
    <source>
        <dbReference type="Proteomes" id="UP000580250"/>
    </source>
</evidence>
<gene>
    <name evidence="1" type="ORF">MENT_LOCUS35354</name>
</gene>
<reference evidence="1 2" key="1">
    <citation type="submission" date="2020-08" db="EMBL/GenBank/DDBJ databases">
        <authorList>
            <person name="Koutsovoulos G."/>
            <person name="Danchin GJ E."/>
        </authorList>
    </citation>
    <scope>NUCLEOTIDE SEQUENCE [LARGE SCALE GENOMIC DNA]</scope>
</reference>
<comment type="caution">
    <text evidence="1">The sequence shown here is derived from an EMBL/GenBank/DDBJ whole genome shotgun (WGS) entry which is preliminary data.</text>
</comment>
<evidence type="ECO:0000313" key="1">
    <source>
        <dbReference type="EMBL" id="CAD2183089.1"/>
    </source>
</evidence>